<accession>A0A1G8GX10</accession>
<dbReference type="GeneID" id="42308069"/>
<gene>
    <name evidence="5" type="primary">recX</name>
    <name evidence="9" type="ORF">SAMN04487909_101146</name>
</gene>
<dbReference type="GO" id="GO:0006282">
    <property type="term" value="P:regulation of DNA repair"/>
    <property type="evidence" value="ECO:0007669"/>
    <property type="project" value="UniProtKB-UniRule"/>
</dbReference>
<reference evidence="9 10" key="1">
    <citation type="submission" date="2016-10" db="EMBL/GenBank/DDBJ databases">
        <authorList>
            <person name="de Groot N.N."/>
        </authorList>
    </citation>
    <scope>NUCLEOTIDE SEQUENCE [LARGE SCALE GENOMIC DNA]</scope>
    <source>
        <strain evidence="9 10">DSM 2895</strain>
    </source>
</reference>
<dbReference type="EMBL" id="FNED01000001">
    <property type="protein sequence ID" value="SDH98879.1"/>
    <property type="molecule type" value="Genomic_DNA"/>
</dbReference>
<dbReference type="InterPro" id="IPR003783">
    <property type="entry name" value="Regulatory_RecX"/>
</dbReference>
<evidence type="ECO:0000259" key="7">
    <source>
        <dbReference type="Pfam" id="PF21981"/>
    </source>
</evidence>
<feature type="domain" description="RecX second three-helical" evidence="6">
    <location>
        <begin position="115"/>
        <end position="156"/>
    </location>
</feature>
<evidence type="ECO:0000256" key="5">
    <source>
        <dbReference type="HAMAP-Rule" id="MF_01114"/>
    </source>
</evidence>
<evidence type="ECO:0000256" key="4">
    <source>
        <dbReference type="ARBA" id="ARBA00022490"/>
    </source>
</evidence>
<proteinExistence type="inferred from homology"/>
<dbReference type="Proteomes" id="UP000182836">
    <property type="component" value="Unassembled WGS sequence"/>
</dbReference>
<keyword evidence="4 5" id="KW-0963">Cytoplasm</keyword>
<evidence type="ECO:0000259" key="6">
    <source>
        <dbReference type="Pfam" id="PF02631"/>
    </source>
</evidence>
<comment type="function">
    <text evidence="5">Modulates RecA activity.</text>
</comment>
<dbReference type="InterPro" id="IPR053926">
    <property type="entry name" value="RecX_HTH_1st"/>
</dbReference>
<dbReference type="PANTHER" id="PTHR33602">
    <property type="entry name" value="REGULATORY PROTEIN RECX FAMILY PROTEIN"/>
    <property type="match status" value="1"/>
</dbReference>
<comment type="similarity">
    <text evidence="2 5">Belongs to the RecX family.</text>
</comment>
<dbReference type="OrthoDB" id="5421057at2"/>
<evidence type="ECO:0000256" key="3">
    <source>
        <dbReference type="ARBA" id="ARBA00018111"/>
    </source>
</evidence>
<dbReference type="Pfam" id="PF02631">
    <property type="entry name" value="RecX_HTH2"/>
    <property type="match status" value="1"/>
</dbReference>
<dbReference type="AlphaFoldDB" id="A0A1G8GX10"/>
<dbReference type="Pfam" id="PF21982">
    <property type="entry name" value="RecX_HTH1"/>
    <property type="match status" value="1"/>
</dbReference>
<feature type="domain" description="RecX first three-helical" evidence="8">
    <location>
        <begin position="69"/>
        <end position="105"/>
    </location>
</feature>
<protein>
    <recommendedName>
        <fullName evidence="3 5">Regulatory protein RecX</fullName>
    </recommendedName>
</protein>
<dbReference type="GO" id="GO:0005737">
    <property type="term" value="C:cytoplasm"/>
    <property type="evidence" value="ECO:0007669"/>
    <property type="project" value="UniProtKB-SubCell"/>
</dbReference>
<dbReference type="Pfam" id="PF21981">
    <property type="entry name" value="RecX_HTH3"/>
    <property type="match status" value="1"/>
</dbReference>
<dbReference type="InterPro" id="IPR053925">
    <property type="entry name" value="RecX_HTH_3rd"/>
</dbReference>
<dbReference type="HAMAP" id="MF_01114">
    <property type="entry name" value="RecX"/>
    <property type="match status" value="1"/>
</dbReference>
<dbReference type="Gene3D" id="1.10.10.10">
    <property type="entry name" value="Winged helix-like DNA-binding domain superfamily/Winged helix DNA-binding domain"/>
    <property type="match status" value="3"/>
</dbReference>
<sequence>MDEENRNLSVITRLERQKKNKHRINVYLNDEYAFAIHEDVLVKYRLNKGRELDEADMKELLEAEEKSRAVQYGLNYISHRPRTAEEVRKYLMTKGFPNPAVEEAVAGFIERKYIDDKEYARLWVEERLRLKPRGRHLLRQELQARGIGPDDIEAALEGIGQEEEETACLELARKKYARRRFDSFQEMRNKVGPFLQRKGFSHDMIKKTIEKLKNDKLDEGM</sequence>
<evidence type="ECO:0000313" key="9">
    <source>
        <dbReference type="EMBL" id="SDH98879.1"/>
    </source>
</evidence>
<organism evidence="9 10">
    <name type="scientific">Aneurinibacillus migulanus</name>
    <name type="common">Bacillus migulanus</name>
    <dbReference type="NCBI Taxonomy" id="47500"/>
    <lineage>
        <taxon>Bacteria</taxon>
        <taxon>Bacillati</taxon>
        <taxon>Bacillota</taxon>
        <taxon>Bacilli</taxon>
        <taxon>Bacillales</taxon>
        <taxon>Paenibacillaceae</taxon>
        <taxon>Aneurinibacillus group</taxon>
        <taxon>Aneurinibacillus</taxon>
    </lineage>
</organism>
<evidence type="ECO:0000313" key="10">
    <source>
        <dbReference type="Proteomes" id="UP000182836"/>
    </source>
</evidence>
<comment type="subcellular location">
    <subcellularLocation>
        <location evidence="1 5">Cytoplasm</location>
    </subcellularLocation>
</comment>
<dbReference type="RefSeq" id="WP_052812330.1">
    <property type="nucleotide sequence ID" value="NZ_BJOA01000025.1"/>
</dbReference>
<dbReference type="InterPro" id="IPR053924">
    <property type="entry name" value="RecX_HTH_2nd"/>
</dbReference>
<evidence type="ECO:0000259" key="8">
    <source>
        <dbReference type="Pfam" id="PF21982"/>
    </source>
</evidence>
<evidence type="ECO:0000256" key="2">
    <source>
        <dbReference type="ARBA" id="ARBA00009695"/>
    </source>
</evidence>
<dbReference type="InterPro" id="IPR036388">
    <property type="entry name" value="WH-like_DNA-bd_sf"/>
</dbReference>
<name>A0A1G8GX10_ANEMI</name>
<dbReference type="PANTHER" id="PTHR33602:SF1">
    <property type="entry name" value="REGULATORY PROTEIN RECX FAMILY PROTEIN"/>
    <property type="match status" value="1"/>
</dbReference>
<feature type="domain" description="RecX third three-helical" evidence="7">
    <location>
        <begin position="163"/>
        <end position="208"/>
    </location>
</feature>
<evidence type="ECO:0000256" key="1">
    <source>
        <dbReference type="ARBA" id="ARBA00004496"/>
    </source>
</evidence>